<comment type="caution">
    <text evidence="2">The sequence shown here is derived from an EMBL/GenBank/DDBJ whole genome shotgun (WGS) entry which is preliminary data.</text>
</comment>
<dbReference type="Proteomes" id="UP001221898">
    <property type="component" value="Unassembled WGS sequence"/>
</dbReference>
<evidence type="ECO:0000256" key="1">
    <source>
        <dbReference type="SAM" id="MobiDB-lite"/>
    </source>
</evidence>
<keyword evidence="3" id="KW-1185">Reference proteome</keyword>
<name>A0AAD7X3G9_9TELE</name>
<feature type="region of interest" description="Disordered" evidence="1">
    <location>
        <begin position="48"/>
        <end position="123"/>
    </location>
</feature>
<accession>A0AAD7X3G9</accession>
<proteinExistence type="predicted"/>
<reference evidence="2" key="1">
    <citation type="journal article" date="2023" name="Science">
        <title>Genome structures resolve the early diversification of teleost fishes.</title>
        <authorList>
            <person name="Parey E."/>
            <person name="Louis A."/>
            <person name="Montfort J."/>
            <person name="Bouchez O."/>
            <person name="Roques C."/>
            <person name="Iampietro C."/>
            <person name="Lluch J."/>
            <person name="Castinel A."/>
            <person name="Donnadieu C."/>
            <person name="Desvignes T."/>
            <person name="Floi Bucao C."/>
            <person name="Jouanno E."/>
            <person name="Wen M."/>
            <person name="Mejri S."/>
            <person name="Dirks R."/>
            <person name="Jansen H."/>
            <person name="Henkel C."/>
            <person name="Chen W.J."/>
            <person name="Zahm M."/>
            <person name="Cabau C."/>
            <person name="Klopp C."/>
            <person name="Thompson A.W."/>
            <person name="Robinson-Rechavi M."/>
            <person name="Braasch I."/>
            <person name="Lecointre G."/>
            <person name="Bobe J."/>
            <person name="Postlethwait J.H."/>
            <person name="Berthelot C."/>
            <person name="Roest Crollius H."/>
            <person name="Guiguen Y."/>
        </authorList>
    </citation>
    <scope>NUCLEOTIDE SEQUENCE</scope>
    <source>
        <strain evidence="2">NC1722</strain>
    </source>
</reference>
<dbReference type="EMBL" id="JAINUG010000003">
    <property type="protein sequence ID" value="KAJ8417929.1"/>
    <property type="molecule type" value="Genomic_DNA"/>
</dbReference>
<evidence type="ECO:0000313" key="3">
    <source>
        <dbReference type="Proteomes" id="UP001221898"/>
    </source>
</evidence>
<organism evidence="2 3">
    <name type="scientific">Aldrovandia affinis</name>
    <dbReference type="NCBI Taxonomy" id="143900"/>
    <lineage>
        <taxon>Eukaryota</taxon>
        <taxon>Metazoa</taxon>
        <taxon>Chordata</taxon>
        <taxon>Craniata</taxon>
        <taxon>Vertebrata</taxon>
        <taxon>Euteleostomi</taxon>
        <taxon>Actinopterygii</taxon>
        <taxon>Neopterygii</taxon>
        <taxon>Teleostei</taxon>
        <taxon>Notacanthiformes</taxon>
        <taxon>Halosauridae</taxon>
        <taxon>Aldrovandia</taxon>
    </lineage>
</organism>
<feature type="compositionally biased region" description="Basic and acidic residues" evidence="1">
    <location>
        <begin position="55"/>
        <end position="81"/>
    </location>
</feature>
<protein>
    <submittedName>
        <fullName evidence="2">Uncharacterized protein</fullName>
    </submittedName>
</protein>
<feature type="compositionally biased region" description="Low complexity" evidence="1">
    <location>
        <begin position="88"/>
        <end position="97"/>
    </location>
</feature>
<gene>
    <name evidence="2" type="ORF">AAFF_G00227720</name>
</gene>
<sequence>MNKTDALNSIRNPKACLPRHRQSTCSGRQKHDGFQAVVTRFCHGTSDGPFSQPMKCDRGPNRRDGAWERGGARGEHVRRDQQSALKRIPGTPCITGIPPQPFLNPALNPPTQTCRLSQRSTPL</sequence>
<dbReference type="AlphaFoldDB" id="A0AAD7X3G9"/>
<evidence type="ECO:0000313" key="2">
    <source>
        <dbReference type="EMBL" id="KAJ8417929.1"/>
    </source>
</evidence>
<feature type="compositionally biased region" description="Polar residues" evidence="1">
    <location>
        <begin position="109"/>
        <end position="123"/>
    </location>
</feature>